<accession>A0ABS4YEV7</accession>
<evidence type="ECO:0000313" key="3">
    <source>
        <dbReference type="EMBL" id="MBP2407309.1"/>
    </source>
</evidence>
<feature type="chain" id="PRO_5045167398" evidence="2">
    <location>
        <begin position="28"/>
        <end position="52"/>
    </location>
</feature>
<comment type="caution">
    <text evidence="3">The sequence shown here is derived from an EMBL/GenBank/DDBJ whole genome shotgun (WGS) entry which is preliminary data.</text>
</comment>
<evidence type="ECO:0000256" key="1">
    <source>
        <dbReference type="SAM" id="MobiDB-lite"/>
    </source>
</evidence>
<evidence type="ECO:0000313" key="4">
    <source>
        <dbReference type="Proteomes" id="UP000698222"/>
    </source>
</evidence>
<protein>
    <submittedName>
        <fullName evidence="3">ABC-type Fe3+-hydroxamate transport system substrate-binding protein</fullName>
    </submittedName>
</protein>
<feature type="signal peptide" evidence="2">
    <location>
        <begin position="1"/>
        <end position="27"/>
    </location>
</feature>
<evidence type="ECO:0000256" key="2">
    <source>
        <dbReference type="SAM" id="SignalP"/>
    </source>
</evidence>
<organism evidence="3 4">
    <name type="scientific">Brachybacterium fresconis</name>
    <dbReference type="NCBI Taxonomy" id="173363"/>
    <lineage>
        <taxon>Bacteria</taxon>
        <taxon>Bacillati</taxon>
        <taxon>Actinomycetota</taxon>
        <taxon>Actinomycetes</taxon>
        <taxon>Micrococcales</taxon>
        <taxon>Dermabacteraceae</taxon>
        <taxon>Brachybacterium</taxon>
    </lineage>
</organism>
<reference evidence="3 4" key="1">
    <citation type="submission" date="2021-03" db="EMBL/GenBank/DDBJ databases">
        <title>Sequencing the genomes of 1000 actinobacteria strains.</title>
        <authorList>
            <person name="Klenk H.-P."/>
        </authorList>
    </citation>
    <scope>NUCLEOTIDE SEQUENCE [LARGE SCALE GENOMIC DNA]</scope>
    <source>
        <strain evidence="3 4">DSM 14564</strain>
    </source>
</reference>
<sequence length="52" mass="5253">MIRHRALTTIAMATLLAAPLTACTSNAGEEGPTTTTTQEAPPTADPADATAQ</sequence>
<proteinExistence type="predicted"/>
<dbReference type="RefSeq" id="WP_209886308.1">
    <property type="nucleotide sequence ID" value="NZ_JAGIOC010000001.1"/>
</dbReference>
<gene>
    <name evidence="3" type="ORF">JOF44_000212</name>
</gene>
<keyword evidence="4" id="KW-1185">Reference proteome</keyword>
<feature type="region of interest" description="Disordered" evidence="1">
    <location>
        <begin position="24"/>
        <end position="52"/>
    </location>
</feature>
<name>A0ABS4YEV7_9MICO</name>
<keyword evidence="2" id="KW-0732">Signal</keyword>
<dbReference type="EMBL" id="JAGIOC010000001">
    <property type="protein sequence ID" value="MBP2407309.1"/>
    <property type="molecule type" value="Genomic_DNA"/>
</dbReference>
<dbReference type="Proteomes" id="UP000698222">
    <property type="component" value="Unassembled WGS sequence"/>
</dbReference>